<dbReference type="Proteomes" id="UP001295684">
    <property type="component" value="Unassembled WGS sequence"/>
</dbReference>
<gene>
    <name evidence="8" type="ORF">ECRASSUSDP1_LOCUS11259</name>
</gene>
<dbReference type="InterPro" id="IPR036553">
    <property type="entry name" value="RPTC_insert"/>
</dbReference>
<dbReference type="InterPro" id="IPR037136">
    <property type="entry name" value="RNA3'_phos_cyclase_dom_sf"/>
</dbReference>
<dbReference type="InterPro" id="IPR000228">
    <property type="entry name" value="RNA3'_term_phos_cyc"/>
</dbReference>
<dbReference type="PANTHER" id="PTHR11096">
    <property type="entry name" value="RNA 3' TERMINAL PHOSPHATE CYCLASE"/>
    <property type="match status" value="1"/>
</dbReference>
<dbReference type="Gene3D" id="3.65.10.20">
    <property type="entry name" value="RNA 3'-terminal phosphate cyclase domain"/>
    <property type="match status" value="1"/>
</dbReference>
<name>A0AAD1UIC5_EUPCR</name>
<feature type="compositionally biased region" description="Acidic residues" evidence="5">
    <location>
        <begin position="355"/>
        <end position="366"/>
    </location>
</feature>
<evidence type="ECO:0000259" key="6">
    <source>
        <dbReference type="Pfam" id="PF01137"/>
    </source>
</evidence>
<dbReference type="PANTHER" id="PTHR11096:SF1">
    <property type="entry name" value="RNA 3'-TERMINAL PHOSPHATE CYCLASE-LIKE PROTEIN"/>
    <property type="match status" value="1"/>
</dbReference>
<dbReference type="GO" id="GO:0005730">
    <property type="term" value="C:nucleolus"/>
    <property type="evidence" value="ECO:0007669"/>
    <property type="project" value="UniProtKB-SubCell"/>
</dbReference>
<evidence type="ECO:0000256" key="4">
    <source>
        <dbReference type="ARBA" id="ARBA00023242"/>
    </source>
</evidence>
<dbReference type="InterPro" id="IPR023797">
    <property type="entry name" value="RNA3'_phos_cyclase_dom"/>
</dbReference>
<feature type="domain" description="RNA 3'-terminal phosphate cyclase insert" evidence="7">
    <location>
        <begin position="191"/>
        <end position="292"/>
    </location>
</feature>
<dbReference type="InterPro" id="IPR013792">
    <property type="entry name" value="RNA3'P_cycl/enolpyr_Trfase_a/b"/>
</dbReference>
<dbReference type="SUPFAM" id="SSF55205">
    <property type="entry name" value="EPT/RTPC-like"/>
    <property type="match status" value="1"/>
</dbReference>
<dbReference type="NCBIfam" id="TIGR03400">
    <property type="entry name" value="18S_RNA_Rcl1p"/>
    <property type="match status" value="1"/>
</dbReference>
<evidence type="ECO:0000256" key="5">
    <source>
        <dbReference type="SAM" id="MobiDB-lite"/>
    </source>
</evidence>
<dbReference type="EMBL" id="CAMPGE010011112">
    <property type="protein sequence ID" value="CAI2369953.1"/>
    <property type="molecule type" value="Genomic_DNA"/>
</dbReference>
<feature type="domain" description="RNA 3'-terminal phosphate cyclase" evidence="6">
    <location>
        <begin position="12"/>
        <end position="350"/>
    </location>
</feature>
<evidence type="ECO:0000313" key="8">
    <source>
        <dbReference type="EMBL" id="CAI2369953.1"/>
    </source>
</evidence>
<keyword evidence="3" id="KW-0690">Ribosome biogenesis</keyword>
<dbReference type="InterPro" id="IPR016443">
    <property type="entry name" value="RNA3'_term_phos_cyc_type_2"/>
</dbReference>
<dbReference type="Gene3D" id="3.30.360.20">
    <property type="entry name" value="RNA 3'-terminal phosphate cyclase, insert domain"/>
    <property type="match status" value="1"/>
</dbReference>
<comment type="similarity">
    <text evidence="2">Belongs to the RNA 3'-terminal cyclase family. Type 2 subfamily.</text>
</comment>
<comment type="caution">
    <text evidence="8">The sequence shown here is derived from an EMBL/GenBank/DDBJ whole genome shotgun (WGS) entry which is preliminary data.</text>
</comment>
<evidence type="ECO:0000259" key="7">
    <source>
        <dbReference type="Pfam" id="PF05189"/>
    </source>
</evidence>
<dbReference type="InterPro" id="IPR013791">
    <property type="entry name" value="RNA3'-term_phos_cycl_insert"/>
</dbReference>
<proteinExistence type="inferred from homology"/>
<dbReference type="InterPro" id="IPR020719">
    <property type="entry name" value="RNA3'_term_phos_cycl-like_CS"/>
</dbReference>
<evidence type="ECO:0000313" key="9">
    <source>
        <dbReference type="Proteomes" id="UP001295684"/>
    </source>
</evidence>
<evidence type="ECO:0000256" key="3">
    <source>
        <dbReference type="ARBA" id="ARBA00022517"/>
    </source>
</evidence>
<dbReference type="Pfam" id="PF01137">
    <property type="entry name" value="RTC"/>
    <property type="match status" value="1"/>
</dbReference>
<dbReference type="PROSITE" id="PS01287">
    <property type="entry name" value="RTC"/>
    <property type="match status" value="1"/>
</dbReference>
<dbReference type="Pfam" id="PF05189">
    <property type="entry name" value="RTC_insert"/>
    <property type="match status" value="1"/>
</dbReference>
<comment type="subcellular location">
    <subcellularLocation>
        <location evidence="1">Nucleus</location>
        <location evidence="1">Nucleolus</location>
    </subcellularLocation>
</comment>
<dbReference type="GO" id="GO:0000479">
    <property type="term" value="P:endonucleolytic cleavage of tricistronic rRNA transcript (SSU-rRNA, 5.8S rRNA, LSU-rRNA)"/>
    <property type="evidence" value="ECO:0007669"/>
    <property type="project" value="TreeGrafter"/>
</dbReference>
<evidence type="ECO:0000256" key="2">
    <source>
        <dbReference type="ARBA" id="ARBA00007089"/>
    </source>
</evidence>
<accession>A0AAD1UIC5</accession>
<dbReference type="AlphaFoldDB" id="A0AAD1UIC5"/>
<reference evidence="8" key="1">
    <citation type="submission" date="2023-07" db="EMBL/GenBank/DDBJ databases">
        <authorList>
            <consortium name="AG Swart"/>
            <person name="Singh M."/>
            <person name="Singh A."/>
            <person name="Seah K."/>
            <person name="Emmerich C."/>
        </authorList>
    </citation>
    <scope>NUCLEOTIDE SEQUENCE</scope>
    <source>
        <strain evidence="8">DP1</strain>
    </source>
</reference>
<keyword evidence="9" id="KW-1185">Reference proteome</keyword>
<feature type="compositionally biased region" description="Basic and acidic residues" evidence="5">
    <location>
        <begin position="367"/>
        <end position="383"/>
    </location>
</feature>
<protein>
    <recommendedName>
        <fullName evidence="10">RNA 3'-terminal phosphate cyclase-like protein</fullName>
    </recommendedName>
</protein>
<dbReference type="GO" id="GO:0004521">
    <property type="term" value="F:RNA endonuclease activity"/>
    <property type="evidence" value="ECO:0007669"/>
    <property type="project" value="TreeGrafter"/>
</dbReference>
<organism evidence="8 9">
    <name type="scientific">Euplotes crassus</name>
    <dbReference type="NCBI Taxonomy" id="5936"/>
    <lineage>
        <taxon>Eukaryota</taxon>
        <taxon>Sar</taxon>
        <taxon>Alveolata</taxon>
        <taxon>Ciliophora</taxon>
        <taxon>Intramacronucleata</taxon>
        <taxon>Spirotrichea</taxon>
        <taxon>Hypotrichia</taxon>
        <taxon>Euplotida</taxon>
        <taxon>Euplotidae</taxon>
        <taxon>Moneuplotes</taxon>
    </lineage>
</organism>
<feature type="region of interest" description="Disordered" evidence="5">
    <location>
        <begin position="355"/>
        <end position="383"/>
    </location>
</feature>
<evidence type="ECO:0008006" key="10">
    <source>
        <dbReference type="Google" id="ProtNLM"/>
    </source>
</evidence>
<keyword evidence="4" id="KW-0539">Nucleus</keyword>
<evidence type="ECO:0000256" key="1">
    <source>
        <dbReference type="ARBA" id="ARBA00004604"/>
    </source>
</evidence>
<sequence>MSEISKKKDYITFKGAACIRQALQFSILSGKPVKISEIRSEDLDPGVNEYEMNLLKLIEKVTNGSIIDINVSGTQIRFTPGVITNNNGDEVFYTNEEMQTQDRCLTYYLEFLLPVVLFGKASFYGEFTGITNDNIDMSADTFRNCLLPMLKHFGVEGATMEIKKRGLFPKGGGHISITVPYIRELNSLSLTDEGKVKKIRGTAYCCMRNNEVNTRVFTSARGILNDYIPDVYIYTDNYKKDKCGLSKGFGASLVAETTTECLISADAIHHPEQTLDPEKLGESVAISLLEQIFNSGVSDVRIAPTIVLLMGLSNAENTSEIKLPSNIIQSDYMMNTLRYLNKFFSVKFKISECEDDERDSESDDNEENPKTEEITDKDDDLYKKADEIPRPEFHIFSCLGFGLQNMARKTE</sequence>